<keyword evidence="6" id="KW-1185">Reference proteome</keyword>
<gene>
    <name evidence="4" type="ORF">GCM10008985_23780</name>
    <name evidence="5" type="ORF">MUK72_06430</name>
</gene>
<sequence>MIRNREELAKTPAHETALDCIAAGIEATQPTRVMSEALERDGTALTIGDATVDLDDYREVVVVGGGKAAAQMANVIEDVLGDRLTDGVVVTNDPQETDRIAVVEGSHPTPNEAGEEGARRVLSLADDATAETLVLCLISGGGSALLPAPVDDVSLAELQSLTDDLLSSGVTIHEINAVRKHLSAIKGGQLAAAAAPATVHSLVLSDVVGDDPSIIASGPTVPDESTYADARDVLDRYDIQPSAAIEERLENGDDGERSETPTANDPAFERTELHMLANGFTALAAARSVAEEHGYTPVILSSQVEGEAREAAKTHAAIADEALATENPVSPPAVLLSGGETTVTLDGDGSGGPNQEFVLSGALTSTSADVVVASVDTDGKDGASDVAGAIADRDALDDERRARAALAANDVYPYLAERGLVVDTGKTGTNVNDLRVLVVGESDDTR</sequence>
<dbReference type="GO" id="GO:0008887">
    <property type="term" value="F:glycerate kinase activity"/>
    <property type="evidence" value="ECO:0007669"/>
    <property type="project" value="InterPro"/>
</dbReference>
<dbReference type="InterPro" id="IPR037035">
    <property type="entry name" value="GK-like_C_sf"/>
</dbReference>
<evidence type="ECO:0000313" key="5">
    <source>
        <dbReference type="EMBL" id="UOO96336.1"/>
    </source>
</evidence>
<dbReference type="GeneID" id="71761468"/>
<evidence type="ECO:0000259" key="2">
    <source>
        <dbReference type="Pfam" id="PF05161"/>
    </source>
</evidence>
<dbReference type="RefSeq" id="WP_244704959.1">
    <property type="nucleotide sequence ID" value="NZ_BAAADN010000035.1"/>
</dbReference>
<dbReference type="Gene3D" id="3.40.1480.10">
    <property type="entry name" value="MOFRL domain"/>
    <property type="match status" value="1"/>
</dbReference>
<evidence type="ECO:0000259" key="3">
    <source>
        <dbReference type="Pfam" id="PF13660"/>
    </source>
</evidence>
<feature type="compositionally biased region" description="Basic and acidic residues" evidence="1">
    <location>
        <begin position="246"/>
        <end position="259"/>
    </location>
</feature>
<organism evidence="4 7">
    <name type="scientific">Halococcus dombrowskii</name>
    <dbReference type="NCBI Taxonomy" id="179637"/>
    <lineage>
        <taxon>Archaea</taxon>
        <taxon>Methanobacteriati</taxon>
        <taxon>Methanobacteriota</taxon>
        <taxon>Stenosarchaea group</taxon>
        <taxon>Halobacteria</taxon>
        <taxon>Halobacteriales</taxon>
        <taxon>Halococcaceae</taxon>
        <taxon>Halococcus</taxon>
    </lineage>
</organism>
<dbReference type="KEGG" id="hdo:MUK72_06430"/>
<dbReference type="InterPro" id="IPR039760">
    <property type="entry name" value="MOFRL_protein"/>
</dbReference>
<protein>
    <submittedName>
        <fullName evidence="5">DUF4147 domain-containing protein</fullName>
    </submittedName>
    <submittedName>
        <fullName evidence="4">Glycerate kinase</fullName>
    </submittedName>
</protein>
<dbReference type="EMBL" id="BAAADN010000035">
    <property type="protein sequence ID" value="GAA0466010.1"/>
    <property type="molecule type" value="Genomic_DNA"/>
</dbReference>
<dbReference type="InterPro" id="IPR038614">
    <property type="entry name" value="GK_N_sf"/>
</dbReference>
<reference evidence="4" key="1">
    <citation type="journal article" date="2014" name="Int. J. Syst. Evol. Microbiol.">
        <title>Complete genome sequence of Corynebacterium casei LMG S-19264T (=DSM 44701T), isolated from a smear-ripened cheese.</title>
        <authorList>
            <consortium name="US DOE Joint Genome Institute (JGI-PGF)"/>
            <person name="Walter F."/>
            <person name="Albersmeier A."/>
            <person name="Kalinowski J."/>
            <person name="Ruckert C."/>
        </authorList>
    </citation>
    <scope>NUCLEOTIDE SEQUENCE</scope>
    <source>
        <strain evidence="4">JCM 12289</strain>
    </source>
</reference>
<accession>A0AAV3SH40</accession>
<dbReference type="AlphaFoldDB" id="A0AAV3SH40"/>
<dbReference type="GO" id="GO:0005737">
    <property type="term" value="C:cytoplasm"/>
    <property type="evidence" value="ECO:0007669"/>
    <property type="project" value="TreeGrafter"/>
</dbReference>
<feature type="domain" description="MOFRL" evidence="2">
    <location>
        <begin position="334"/>
        <end position="433"/>
    </location>
</feature>
<name>A0AAV3SH40_HALDO</name>
<dbReference type="SUPFAM" id="SSF82544">
    <property type="entry name" value="GckA/TtuD-like"/>
    <property type="match status" value="1"/>
</dbReference>
<dbReference type="EMBL" id="CP095005">
    <property type="protein sequence ID" value="UOO96336.1"/>
    <property type="molecule type" value="Genomic_DNA"/>
</dbReference>
<keyword evidence="4" id="KW-0418">Kinase</keyword>
<proteinExistence type="predicted"/>
<dbReference type="PANTHER" id="PTHR12227">
    <property type="entry name" value="GLYCERATE KINASE"/>
    <property type="match status" value="1"/>
</dbReference>
<dbReference type="PANTHER" id="PTHR12227:SF0">
    <property type="entry name" value="GLYCERATE KINASE"/>
    <property type="match status" value="1"/>
</dbReference>
<dbReference type="Pfam" id="PF05161">
    <property type="entry name" value="MOFRL"/>
    <property type="match status" value="1"/>
</dbReference>
<evidence type="ECO:0000313" key="4">
    <source>
        <dbReference type="EMBL" id="GAA0466010.1"/>
    </source>
</evidence>
<evidence type="ECO:0000313" key="6">
    <source>
        <dbReference type="Proteomes" id="UP000830542"/>
    </source>
</evidence>
<keyword evidence="4" id="KW-0808">Transferase</keyword>
<feature type="region of interest" description="Disordered" evidence="1">
    <location>
        <begin position="246"/>
        <end position="265"/>
    </location>
</feature>
<dbReference type="Proteomes" id="UP000830542">
    <property type="component" value="Chromosome"/>
</dbReference>
<evidence type="ECO:0000313" key="7">
    <source>
        <dbReference type="Proteomes" id="UP001500962"/>
    </source>
</evidence>
<dbReference type="Gene3D" id="3.40.50.10180">
    <property type="entry name" value="Glycerate kinase, MOFRL-like N-terminal domain"/>
    <property type="match status" value="1"/>
</dbReference>
<dbReference type="Pfam" id="PF13660">
    <property type="entry name" value="DUF4147"/>
    <property type="match status" value="1"/>
</dbReference>
<dbReference type="InterPro" id="IPR007835">
    <property type="entry name" value="MOFRL"/>
</dbReference>
<feature type="domain" description="MOFRL-associated" evidence="3">
    <location>
        <begin position="17"/>
        <end position="249"/>
    </location>
</feature>
<reference evidence="5" key="2">
    <citation type="submission" date="2022-04" db="EMBL/GenBank/DDBJ databases">
        <title>Sequencing and genomic assembly of Halococcus dombrowskii.</title>
        <authorList>
            <person name="Lim S.W."/>
            <person name="MacLea K.S."/>
        </authorList>
    </citation>
    <scope>NUCLEOTIDE SEQUENCE</scope>
    <source>
        <strain evidence="5">H4</strain>
    </source>
</reference>
<reference evidence="4" key="3">
    <citation type="submission" date="2023-12" db="EMBL/GenBank/DDBJ databases">
        <authorList>
            <person name="Sun Q."/>
            <person name="Inoue M."/>
        </authorList>
    </citation>
    <scope>NUCLEOTIDE SEQUENCE</scope>
    <source>
        <strain evidence="4">JCM 12289</strain>
    </source>
</reference>
<dbReference type="Proteomes" id="UP001500962">
    <property type="component" value="Unassembled WGS sequence"/>
</dbReference>
<evidence type="ECO:0000256" key="1">
    <source>
        <dbReference type="SAM" id="MobiDB-lite"/>
    </source>
</evidence>
<dbReference type="InterPro" id="IPR025286">
    <property type="entry name" value="MOFRL_assoc_dom"/>
</dbReference>